<feature type="compositionally biased region" description="Pro residues" evidence="1">
    <location>
        <begin position="267"/>
        <end position="278"/>
    </location>
</feature>
<organism evidence="2 3">
    <name type="scientific">Mesocestoides corti</name>
    <name type="common">Flatworm</name>
    <dbReference type="NCBI Taxonomy" id="53468"/>
    <lineage>
        <taxon>Eukaryota</taxon>
        <taxon>Metazoa</taxon>
        <taxon>Spiralia</taxon>
        <taxon>Lophotrochozoa</taxon>
        <taxon>Platyhelminthes</taxon>
        <taxon>Cestoda</taxon>
        <taxon>Eucestoda</taxon>
        <taxon>Cyclophyllidea</taxon>
        <taxon>Mesocestoididae</taxon>
        <taxon>Mesocestoides</taxon>
    </lineage>
</organism>
<accession>A0A0R3UPG2</accession>
<gene>
    <name evidence="2" type="ORF">MCOS_LOCUS9738</name>
</gene>
<reference evidence="2 3" key="1">
    <citation type="submission" date="2018-10" db="EMBL/GenBank/DDBJ databases">
        <authorList>
            <consortium name="Pathogen Informatics"/>
        </authorList>
    </citation>
    <scope>NUCLEOTIDE SEQUENCE [LARGE SCALE GENOMIC DNA]</scope>
</reference>
<dbReference type="EMBL" id="UXSR01005821">
    <property type="protein sequence ID" value="VDD83735.1"/>
    <property type="molecule type" value="Genomic_DNA"/>
</dbReference>
<evidence type="ECO:0000256" key="1">
    <source>
        <dbReference type="SAM" id="MobiDB-lite"/>
    </source>
</evidence>
<feature type="region of interest" description="Disordered" evidence="1">
    <location>
        <begin position="256"/>
        <end position="316"/>
    </location>
</feature>
<protein>
    <submittedName>
        <fullName evidence="2">Uncharacterized protein</fullName>
    </submittedName>
</protein>
<name>A0A0R3UPG2_MESCO</name>
<dbReference type="Proteomes" id="UP000267029">
    <property type="component" value="Unassembled WGS sequence"/>
</dbReference>
<evidence type="ECO:0000313" key="3">
    <source>
        <dbReference type="Proteomes" id="UP000267029"/>
    </source>
</evidence>
<keyword evidence="3" id="KW-1185">Reference proteome</keyword>
<evidence type="ECO:0000313" key="2">
    <source>
        <dbReference type="EMBL" id="VDD83735.1"/>
    </source>
</evidence>
<proteinExistence type="predicted"/>
<dbReference type="AlphaFoldDB" id="A0A0R3UPG2"/>
<sequence>MSNVEFEKFCLRLEHAEASAITGNIPPPSLDGENLGATFQQELEAAQTEIPYLQTKLNDAIMRLELEGAEVCHLREVISGLNIDLDNRDTPVVIAHEAKVAAEIALQQLTDDLTILGARLQFDVSRACLLTPEATSLAESVASILKEREEKVQSAWDRMSKMSAEMAGMNDIERLEKEVQTPRLRVSLKPFFKGPFCVVSTCPLVPVQTDPAFQEQCEEQTNLSSVIIQRNIERMASELVEEDAQDADADGLASTDLSQVSSTLSPFSPPLPPPPSPPCVQSQNSKPLSARDRRRTDVPTSHASAPPVLPGPNPASFPHMPLSLSGKWKSIGVSVSGSLDGVDLRSMEKCNNENKQNSAIEERPVLASFPVKVHEHAVMRSTLEPRRRLLAFASLA</sequence>